<feature type="transmembrane region" description="Helical" evidence="1">
    <location>
        <begin position="97"/>
        <end position="117"/>
    </location>
</feature>
<dbReference type="RefSeq" id="XP_040876868.1">
    <property type="nucleotide sequence ID" value="XM_041025179.1"/>
</dbReference>
<keyword evidence="1" id="KW-0812">Transmembrane</keyword>
<keyword evidence="1" id="KW-1133">Transmembrane helix</keyword>
<keyword evidence="1" id="KW-0472">Membrane</keyword>
<feature type="transmembrane region" description="Helical" evidence="1">
    <location>
        <begin position="6"/>
        <end position="24"/>
    </location>
</feature>
<reference evidence="2 3" key="1">
    <citation type="journal article" date="2014" name="BMC Genomics">
        <title>Genome sequencing of four Aureobasidium pullulans varieties: biotechnological potential, stress tolerance, and description of new species.</title>
        <authorList>
            <person name="Gostin Ar C."/>
            <person name="Ohm R.A."/>
            <person name="Kogej T."/>
            <person name="Sonjak S."/>
            <person name="Turk M."/>
            <person name="Zajc J."/>
            <person name="Zalar P."/>
            <person name="Grube M."/>
            <person name="Sun H."/>
            <person name="Han J."/>
            <person name="Sharma A."/>
            <person name="Chiniquy J."/>
            <person name="Ngan C.Y."/>
            <person name="Lipzen A."/>
            <person name="Barry K."/>
            <person name="Grigoriev I.V."/>
            <person name="Gunde-Cimerman N."/>
        </authorList>
    </citation>
    <scope>NUCLEOTIDE SEQUENCE [LARGE SCALE GENOMIC DNA]</scope>
    <source>
        <strain evidence="2 3">CBS 110374</strain>
    </source>
</reference>
<feature type="transmembrane region" description="Helical" evidence="1">
    <location>
        <begin position="244"/>
        <end position="266"/>
    </location>
</feature>
<protein>
    <submittedName>
        <fullName evidence="2">Uncharacterized protein</fullName>
    </submittedName>
</protein>
<organism evidence="2 3">
    <name type="scientific">Aureobasidium melanogenum (strain CBS 110374)</name>
    <name type="common">Aureobasidium pullulans var. melanogenum</name>
    <dbReference type="NCBI Taxonomy" id="1043003"/>
    <lineage>
        <taxon>Eukaryota</taxon>
        <taxon>Fungi</taxon>
        <taxon>Dikarya</taxon>
        <taxon>Ascomycota</taxon>
        <taxon>Pezizomycotina</taxon>
        <taxon>Dothideomycetes</taxon>
        <taxon>Dothideomycetidae</taxon>
        <taxon>Dothideales</taxon>
        <taxon>Saccotheciaceae</taxon>
        <taxon>Aureobasidium</taxon>
    </lineage>
</organism>
<keyword evidence="3" id="KW-1185">Reference proteome</keyword>
<evidence type="ECO:0000313" key="2">
    <source>
        <dbReference type="EMBL" id="KEQ59845.1"/>
    </source>
</evidence>
<feature type="transmembrane region" description="Helical" evidence="1">
    <location>
        <begin position="304"/>
        <end position="321"/>
    </location>
</feature>
<evidence type="ECO:0000256" key="1">
    <source>
        <dbReference type="SAM" id="Phobius"/>
    </source>
</evidence>
<dbReference type="GeneID" id="63918552"/>
<dbReference type="EMBL" id="KL584846">
    <property type="protein sequence ID" value="KEQ59845.1"/>
    <property type="molecule type" value="Genomic_DNA"/>
</dbReference>
<evidence type="ECO:0000313" key="3">
    <source>
        <dbReference type="Proteomes" id="UP000030672"/>
    </source>
</evidence>
<gene>
    <name evidence="2" type="ORF">M437DRAFT_68814</name>
</gene>
<accession>A0A074VGG3</accession>
<dbReference type="Proteomes" id="UP000030672">
    <property type="component" value="Unassembled WGS sequence"/>
</dbReference>
<name>A0A074VGG3_AURM1</name>
<dbReference type="AlphaFoldDB" id="A0A074VGG3"/>
<dbReference type="HOGENOM" id="CLU_605460_0_0_1"/>
<proteinExistence type="predicted"/>
<feature type="transmembrane region" description="Helical" evidence="1">
    <location>
        <begin position="36"/>
        <end position="57"/>
    </location>
</feature>
<sequence length="452" mass="50773">MSENKNSPQLLLLYTLFAATIYLPRLTTHLNTPVTASLVSHLIISVVFWSTLTFIMIDVLHDISKVLGWISRPGFDFDLSDHIRAQWQLPGSEGNGFWIKLGISAIMGVWSTFNIFFSTAKPQATDWEAAKRNIAARREAQKVAAAEQGGVLTAEDTGIEPAWITVWLWVGCAYAYANAIFDSREWFLSMLKGGVKIERTIEWQMARNKNGPPQLLLFYNMVAALHFGPRLYTYLQLRPSTSLILHTTTIAFLISAIAFIAIDASLGISRVTYKLLGFLLRYFLDYHVDTSIAEHWKLSDLTEWLLGVVIGIGAIVCMIKIKAGGWENAKRNVARTHKAQTKPSAAKDLGTAERGGVPKQDDHEPWFLWGCWAYMYSSAVFESKDWFKSVIRGQDVSQPRGRETEWVSLFGPMVIAVAVGLARRRLIAKTRRVQVEEKENVGEEGATVTEKQ</sequence>